<dbReference type="EMBL" id="SRLO01000663">
    <property type="protein sequence ID" value="TNN49245.1"/>
    <property type="molecule type" value="Genomic_DNA"/>
</dbReference>
<comment type="caution">
    <text evidence="2">The sequence shown here is derived from an EMBL/GenBank/DDBJ whole genome shotgun (WGS) entry which is preliminary data.</text>
</comment>
<feature type="compositionally biased region" description="Polar residues" evidence="1">
    <location>
        <begin position="76"/>
        <end position="93"/>
    </location>
</feature>
<dbReference type="Proteomes" id="UP000314294">
    <property type="component" value="Unassembled WGS sequence"/>
</dbReference>
<feature type="compositionally biased region" description="Polar residues" evidence="1">
    <location>
        <begin position="35"/>
        <end position="45"/>
    </location>
</feature>
<accession>A0A4Z2G859</accession>
<gene>
    <name evidence="2" type="ORF">EYF80_040543</name>
</gene>
<evidence type="ECO:0000256" key="1">
    <source>
        <dbReference type="SAM" id="MobiDB-lite"/>
    </source>
</evidence>
<dbReference type="AlphaFoldDB" id="A0A4Z2G859"/>
<reference evidence="2 3" key="1">
    <citation type="submission" date="2019-03" db="EMBL/GenBank/DDBJ databases">
        <title>First draft genome of Liparis tanakae, snailfish: a comprehensive survey of snailfish specific genes.</title>
        <authorList>
            <person name="Kim W."/>
            <person name="Song I."/>
            <person name="Jeong J.-H."/>
            <person name="Kim D."/>
            <person name="Kim S."/>
            <person name="Ryu S."/>
            <person name="Song J.Y."/>
            <person name="Lee S.K."/>
        </authorList>
    </citation>
    <scope>NUCLEOTIDE SEQUENCE [LARGE SCALE GENOMIC DNA]</scope>
    <source>
        <tissue evidence="2">Muscle</tissue>
    </source>
</reference>
<sequence length="222" mass="23111">MLDDYDGPGFDPDTLESLPRRGDVLLPMQLPPLPTTRSQRPQLDISQGGREAGETSGEGGSSDGHSSGAKGGAAETPTTSRPSWVLQTTTGSGPQLVDIQTPEPGRPAGTREAGTQPAVVFKEDVAAGTGFDLDAHLVPVDEEASDKPPFHLIIVNVKDHNQSVNNILDILNQPVMGVAGSPFSQITDLSRVTSAAVQGSGDAPPLDPPPSVLFVNGKHEVV</sequence>
<dbReference type="OrthoDB" id="441660at2759"/>
<evidence type="ECO:0000313" key="3">
    <source>
        <dbReference type="Proteomes" id="UP000314294"/>
    </source>
</evidence>
<organism evidence="2 3">
    <name type="scientific">Liparis tanakae</name>
    <name type="common">Tanaka's snailfish</name>
    <dbReference type="NCBI Taxonomy" id="230148"/>
    <lineage>
        <taxon>Eukaryota</taxon>
        <taxon>Metazoa</taxon>
        <taxon>Chordata</taxon>
        <taxon>Craniata</taxon>
        <taxon>Vertebrata</taxon>
        <taxon>Euteleostomi</taxon>
        <taxon>Actinopterygii</taxon>
        <taxon>Neopterygii</taxon>
        <taxon>Teleostei</taxon>
        <taxon>Neoteleostei</taxon>
        <taxon>Acanthomorphata</taxon>
        <taxon>Eupercaria</taxon>
        <taxon>Perciformes</taxon>
        <taxon>Cottioidei</taxon>
        <taxon>Cottales</taxon>
        <taxon>Liparidae</taxon>
        <taxon>Liparis</taxon>
    </lineage>
</organism>
<keyword evidence="3" id="KW-1185">Reference proteome</keyword>
<feature type="region of interest" description="Disordered" evidence="1">
    <location>
        <begin position="1"/>
        <end position="115"/>
    </location>
</feature>
<name>A0A4Z2G859_9TELE</name>
<evidence type="ECO:0000313" key="2">
    <source>
        <dbReference type="EMBL" id="TNN49245.1"/>
    </source>
</evidence>
<protein>
    <submittedName>
        <fullName evidence="2">Uncharacterized protein</fullName>
    </submittedName>
</protein>
<feature type="compositionally biased region" description="Low complexity" evidence="1">
    <location>
        <begin position="63"/>
        <end position="75"/>
    </location>
</feature>
<proteinExistence type="predicted"/>